<evidence type="ECO:0000259" key="1">
    <source>
        <dbReference type="PROSITE" id="PS50112"/>
    </source>
</evidence>
<dbReference type="PROSITE" id="PS50112">
    <property type="entry name" value="PAS"/>
    <property type="match status" value="1"/>
</dbReference>
<name>A0A645F1D8_9ZZZZ</name>
<comment type="caution">
    <text evidence="2">The sequence shown here is derived from an EMBL/GenBank/DDBJ whole genome shotgun (WGS) entry which is preliminary data.</text>
</comment>
<dbReference type="SMART" id="SM00091">
    <property type="entry name" value="PAS"/>
    <property type="match status" value="1"/>
</dbReference>
<dbReference type="EMBL" id="VSSQ01053207">
    <property type="protein sequence ID" value="MPN07249.1"/>
    <property type="molecule type" value="Genomic_DNA"/>
</dbReference>
<dbReference type="AlphaFoldDB" id="A0A645F1D8"/>
<dbReference type="NCBIfam" id="TIGR00229">
    <property type="entry name" value="sensory_box"/>
    <property type="match status" value="1"/>
</dbReference>
<dbReference type="PANTHER" id="PTHR44757">
    <property type="entry name" value="DIGUANYLATE CYCLASE DGCP"/>
    <property type="match status" value="1"/>
</dbReference>
<dbReference type="InterPro" id="IPR052155">
    <property type="entry name" value="Biofilm_reg_signaling"/>
</dbReference>
<dbReference type="Gene3D" id="3.30.450.20">
    <property type="entry name" value="PAS domain"/>
    <property type="match status" value="1"/>
</dbReference>
<dbReference type="CDD" id="cd00130">
    <property type="entry name" value="PAS"/>
    <property type="match status" value="1"/>
</dbReference>
<accession>A0A645F1D8</accession>
<gene>
    <name evidence="2" type="ORF">SDC9_154515</name>
</gene>
<dbReference type="SUPFAM" id="SSF55785">
    <property type="entry name" value="PYP-like sensor domain (PAS domain)"/>
    <property type="match status" value="1"/>
</dbReference>
<dbReference type="InterPro" id="IPR035965">
    <property type="entry name" value="PAS-like_dom_sf"/>
</dbReference>
<evidence type="ECO:0000313" key="2">
    <source>
        <dbReference type="EMBL" id="MPN07249.1"/>
    </source>
</evidence>
<feature type="domain" description="PAS" evidence="1">
    <location>
        <begin position="22"/>
        <end position="76"/>
    </location>
</feature>
<organism evidence="2">
    <name type="scientific">bioreactor metagenome</name>
    <dbReference type="NCBI Taxonomy" id="1076179"/>
    <lineage>
        <taxon>unclassified sequences</taxon>
        <taxon>metagenomes</taxon>
        <taxon>ecological metagenomes</taxon>
    </lineage>
</organism>
<sequence length="137" mass="15797">MITFIDITELRRSRELLKESEAVKRLAAVIHDSNDAIILHDLDGHILAWNPRAEKMYGWSEEEALKMNISRLIPESLKEGELDTLKKLSRAEVLEPYRTQRLTKDGRTVNVWLTASSLVDKYDSVYAIATTEREVKK</sequence>
<dbReference type="InterPro" id="IPR013767">
    <property type="entry name" value="PAS_fold"/>
</dbReference>
<dbReference type="Pfam" id="PF00989">
    <property type="entry name" value="PAS"/>
    <property type="match status" value="1"/>
</dbReference>
<dbReference type="InterPro" id="IPR000014">
    <property type="entry name" value="PAS"/>
</dbReference>
<protein>
    <recommendedName>
        <fullName evidence="1">PAS domain-containing protein</fullName>
    </recommendedName>
</protein>
<reference evidence="2" key="1">
    <citation type="submission" date="2019-08" db="EMBL/GenBank/DDBJ databases">
        <authorList>
            <person name="Kucharzyk K."/>
            <person name="Murdoch R.W."/>
            <person name="Higgins S."/>
            <person name="Loffler F."/>
        </authorList>
    </citation>
    <scope>NUCLEOTIDE SEQUENCE</scope>
</reference>
<dbReference type="GO" id="GO:0006355">
    <property type="term" value="P:regulation of DNA-templated transcription"/>
    <property type="evidence" value="ECO:0007669"/>
    <property type="project" value="InterPro"/>
</dbReference>
<proteinExistence type="predicted"/>
<dbReference type="PANTHER" id="PTHR44757:SF2">
    <property type="entry name" value="BIOFILM ARCHITECTURE MAINTENANCE PROTEIN MBAA"/>
    <property type="match status" value="1"/>
</dbReference>